<name>A0A1B0BQ16_9MUSC</name>
<protein>
    <submittedName>
        <fullName evidence="2">Uncharacterized protein</fullName>
    </submittedName>
</protein>
<dbReference type="VEuPathDB" id="VectorBase:GPPI036987"/>
<reference evidence="2" key="2">
    <citation type="submission" date="2020-05" db="UniProtKB">
        <authorList>
            <consortium name="EnsemblMetazoa"/>
        </authorList>
    </citation>
    <scope>IDENTIFICATION</scope>
    <source>
        <strain evidence="2">IAEA</strain>
    </source>
</reference>
<dbReference type="Proteomes" id="UP000092460">
    <property type="component" value="Unassembled WGS sequence"/>
</dbReference>
<reference evidence="3" key="1">
    <citation type="submission" date="2015-01" db="EMBL/GenBank/DDBJ databases">
        <authorList>
            <person name="Aksoy S."/>
            <person name="Warren W."/>
            <person name="Wilson R.K."/>
        </authorList>
    </citation>
    <scope>NUCLEOTIDE SEQUENCE [LARGE SCALE GENOMIC DNA]</scope>
    <source>
        <strain evidence="3">IAEA</strain>
    </source>
</reference>
<evidence type="ECO:0000256" key="1">
    <source>
        <dbReference type="SAM" id="MobiDB-lite"/>
    </source>
</evidence>
<dbReference type="AlphaFoldDB" id="A0A1B0BQ16"/>
<evidence type="ECO:0000313" key="2">
    <source>
        <dbReference type="EnsemblMetazoa" id="GPPI036987-PA"/>
    </source>
</evidence>
<accession>A0A1B0BQ16</accession>
<feature type="compositionally biased region" description="Basic residues" evidence="1">
    <location>
        <begin position="44"/>
        <end position="57"/>
    </location>
</feature>
<feature type="region of interest" description="Disordered" evidence="1">
    <location>
        <begin position="44"/>
        <end position="64"/>
    </location>
</feature>
<proteinExistence type="predicted"/>
<organism evidence="2 3">
    <name type="scientific">Glossina palpalis gambiensis</name>
    <dbReference type="NCBI Taxonomy" id="67801"/>
    <lineage>
        <taxon>Eukaryota</taxon>
        <taxon>Metazoa</taxon>
        <taxon>Ecdysozoa</taxon>
        <taxon>Arthropoda</taxon>
        <taxon>Hexapoda</taxon>
        <taxon>Insecta</taxon>
        <taxon>Pterygota</taxon>
        <taxon>Neoptera</taxon>
        <taxon>Endopterygota</taxon>
        <taxon>Diptera</taxon>
        <taxon>Brachycera</taxon>
        <taxon>Muscomorpha</taxon>
        <taxon>Hippoboscoidea</taxon>
        <taxon>Glossinidae</taxon>
        <taxon>Glossina</taxon>
    </lineage>
</organism>
<dbReference type="EnsemblMetazoa" id="GPPI036987-RA">
    <property type="protein sequence ID" value="GPPI036987-PA"/>
    <property type="gene ID" value="GPPI036987"/>
</dbReference>
<evidence type="ECO:0000313" key="3">
    <source>
        <dbReference type="Proteomes" id="UP000092460"/>
    </source>
</evidence>
<dbReference type="EMBL" id="JXJN01018336">
    <property type="status" value="NOT_ANNOTATED_CDS"/>
    <property type="molecule type" value="Genomic_DNA"/>
</dbReference>
<keyword evidence="3" id="KW-1185">Reference proteome</keyword>
<sequence length="64" mass="7775">MLACIGPDKFSSLLLRYGCNVVLNCGLVFAQRLLYTHHHHHHHHHHYHHHHHHHHDHHDHDHQQ</sequence>